<dbReference type="InterPro" id="IPR018060">
    <property type="entry name" value="HTH_AraC"/>
</dbReference>
<dbReference type="SMART" id="SM00342">
    <property type="entry name" value="HTH_ARAC"/>
    <property type="match status" value="1"/>
</dbReference>
<dbReference type="PANTHER" id="PTHR43280">
    <property type="entry name" value="ARAC-FAMILY TRANSCRIPTIONAL REGULATOR"/>
    <property type="match status" value="1"/>
</dbReference>
<keyword evidence="6" id="KW-1185">Reference proteome</keyword>
<dbReference type="PANTHER" id="PTHR43280:SF2">
    <property type="entry name" value="HTH-TYPE TRANSCRIPTIONAL REGULATOR EXSA"/>
    <property type="match status" value="1"/>
</dbReference>
<proteinExistence type="predicted"/>
<dbReference type="CDD" id="cd02208">
    <property type="entry name" value="cupin_RmlC-like"/>
    <property type="match status" value="1"/>
</dbReference>
<comment type="caution">
    <text evidence="5">The sequence shown here is derived from an EMBL/GenBank/DDBJ whole genome shotgun (WGS) entry which is preliminary data.</text>
</comment>
<keyword evidence="1" id="KW-0805">Transcription regulation</keyword>
<dbReference type="Proteomes" id="UP001595755">
    <property type="component" value="Unassembled WGS sequence"/>
</dbReference>
<sequence>MAASEMPIFIMEHEPDYHLEPLHRHRMLEVGCCLEGSGTFYFGSKKYTISAGDVFIVNPMEPHRAHSAAGSPAKFLFVLFEPTIWLHTEPELLLPFLYRPESFENRIPCEADSSLDITREILAMWKEYSRQERGFYHQLKAHLMSICVALLRHYKPSPDSQEKSAVISAYRTIRPAIEYLERSYAEPLTIQEVAAIVHLSPSRMQSLFKEAAGTTFAQFLRTIRIQAAKELLLRTELPITDIYYSSGFQSHSAFYRAFVENAGMKPLEYRNRYGAFLLQAVGLPSS</sequence>
<dbReference type="EMBL" id="JBHSED010000013">
    <property type="protein sequence ID" value="MFC4303690.1"/>
    <property type="molecule type" value="Genomic_DNA"/>
</dbReference>
<feature type="domain" description="HTH araC/xylS-type" evidence="4">
    <location>
        <begin position="174"/>
        <end position="272"/>
    </location>
</feature>
<evidence type="ECO:0000313" key="6">
    <source>
        <dbReference type="Proteomes" id="UP001595755"/>
    </source>
</evidence>
<evidence type="ECO:0000313" key="5">
    <source>
        <dbReference type="EMBL" id="MFC4303690.1"/>
    </source>
</evidence>
<keyword evidence="2" id="KW-0238">DNA-binding</keyword>
<protein>
    <submittedName>
        <fullName evidence="5">Helix-turn-helix domain-containing protein</fullName>
    </submittedName>
</protein>
<dbReference type="InterPro" id="IPR037923">
    <property type="entry name" value="HTH-like"/>
</dbReference>
<dbReference type="InterPro" id="IPR009057">
    <property type="entry name" value="Homeodomain-like_sf"/>
</dbReference>
<keyword evidence="3" id="KW-0804">Transcription</keyword>
<dbReference type="Pfam" id="PF12833">
    <property type="entry name" value="HTH_18"/>
    <property type="match status" value="1"/>
</dbReference>
<evidence type="ECO:0000259" key="4">
    <source>
        <dbReference type="PROSITE" id="PS01124"/>
    </source>
</evidence>
<reference evidence="6" key="1">
    <citation type="journal article" date="2019" name="Int. J. Syst. Evol. Microbiol.">
        <title>The Global Catalogue of Microorganisms (GCM) 10K type strain sequencing project: providing services to taxonomists for standard genome sequencing and annotation.</title>
        <authorList>
            <consortium name="The Broad Institute Genomics Platform"/>
            <consortium name="The Broad Institute Genome Sequencing Center for Infectious Disease"/>
            <person name="Wu L."/>
            <person name="Ma J."/>
        </authorList>
    </citation>
    <scope>NUCLEOTIDE SEQUENCE [LARGE SCALE GENOMIC DNA]</scope>
    <source>
        <strain evidence="6">CGMCC 4.1641</strain>
    </source>
</reference>
<evidence type="ECO:0000256" key="1">
    <source>
        <dbReference type="ARBA" id="ARBA00023015"/>
    </source>
</evidence>
<dbReference type="Gene3D" id="1.10.10.60">
    <property type="entry name" value="Homeodomain-like"/>
    <property type="match status" value="2"/>
</dbReference>
<evidence type="ECO:0000256" key="3">
    <source>
        <dbReference type="ARBA" id="ARBA00023163"/>
    </source>
</evidence>
<dbReference type="SUPFAM" id="SSF46689">
    <property type="entry name" value="Homeodomain-like"/>
    <property type="match status" value="2"/>
</dbReference>
<evidence type="ECO:0000256" key="2">
    <source>
        <dbReference type="ARBA" id="ARBA00023125"/>
    </source>
</evidence>
<name>A0ABV8S9G5_9BACL</name>
<dbReference type="InterPro" id="IPR014710">
    <property type="entry name" value="RmlC-like_jellyroll"/>
</dbReference>
<dbReference type="Pfam" id="PF02311">
    <property type="entry name" value="AraC_binding"/>
    <property type="match status" value="1"/>
</dbReference>
<dbReference type="PROSITE" id="PS01124">
    <property type="entry name" value="HTH_ARAC_FAMILY_2"/>
    <property type="match status" value="1"/>
</dbReference>
<accession>A0ABV8S9G5</accession>
<dbReference type="SUPFAM" id="SSF51215">
    <property type="entry name" value="Regulatory protein AraC"/>
    <property type="match status" value="1"/>
</dbReference>
<gene>
    <name evidence="5" type="ORF">ACFO1S_09495</name>
</gene>
<organism evidence="5 6">
    <name type="scientific">Cohnella boryungensis</name>
    <dbReference type="NCBI Taxonomy" id="768479"/>
    <lineage>
        <taxon>Bacteria</taxon>
        <taxon>Bacillati</taxon>
        <taxon>Bacillota</taxon>
        <taxon>Bacilli</taxon>
        <taxon>Bacillales</taxon>
        <taxon>Paenibacillaceae</taxon>
        <taxon>Cohnella</taxon>
    </lineage>
</organism>
<dbReference type="RefSeq" id="WP_204602602.1">
    <property type="nucleotide sequence ID" value="NZ_JBHSED010000013.1"/>
</dbReference>
<dbReference type="InterPro" id="IPR003313">
    <property type="entry name" value="AraC-bd"/>
</dbReference>
<dbReference type="Gene3D" id="2.60.120.10">
    <property type="entry name" value="Jelly Rolls"/>
    <property type="match status" value="1"/>
</dbReference>